<name>A0A0K9NT03_ZOSMR</name>
<keyword evidence="2" id="KW-1185">Reference proteome</keyword>
<reference evidence="2" key="1">
    <citation type="journal article" date="2016" name="Nature">
        <title>The genome of the seagrass Zostera marina reveals angiosperm adaptation to the sea.</title>
        <authorList>
            <person name="Olsen J.L."/>
            <person name="Rouze P."/>
            <person name="Verhelst B."/>
            <person name="Lin Y.-C."/>
            <person name="Bayer T."/>
            <person name="Collen J."/>
            <person name="Dattolo E."/>
            <person name="De Paoli E."/>
            <person name="Dittami S."/>
            <person name="Maumus F."/>
            <person name="Michel G."/>
            <person name="Kersting A."/>
            <person name="Lauritano C."/>
            <person name="Lohaus R."/>
            <person name="Toepel M."/>
            <person name="Tonon T."/>
            <person name="Vanneste K."/>
            <person name="Amirebrahimi M."/>
            <person name="Brakel J."/>
            <person name="Bostroem C."/>
            <person name="Chovatia M."/>
            <person name="Grimwood J."/>
            <person name="Jenkins J.W."/>
            <person name="Jueterbock A."/>
            <person name="Mraz A."/>
            <person name="Stam W.T."/>
            <person name="Tice H."/>
            <person name="Bornberg-Bauer E."/>
            <person name="Green P.J."/>
            <person name="Pearson G.A."/>
            <person name="Procaccini G."/>
            <person name="Duarte C.M."/>
            <person name="Schmutz J."/>
            <person name="Reusch T.B.H."/>
            <person name="Van de Peer Y."/>
        </authorList>
    </citation>
    <scope>NUCLEOTIDE SEQUENCE [LARGE SCALE GENOMIC DNA]</scope>
    <source>
        <strain evidence="2">cv. Finnish</strain>
    </source>
</reference>
<proteinExistence type="predicted"/>
<gene>
    <name evidence="1" type="ORF">ZOSMA_63G00430</name>
</gene>
<dbReference type="PANTHER" id="PTHR34657:SF4">
    <property type="entry name" value="EMBRYO SAC DEVELOPMENT ARREST 6"/>
    <property type="match status" value="1"/>
</dbReference>
<dbReference type="EMBL" id="LFYR01001699">
    <property type="protein sequence ID" value="KMZ59931.1"/>
    <property type="molecule type" value="Genomic_DNA"/>
</dbReference>
<dbReference type="OrthoDB" id="687843at2759"/>
<dbReference type="Proteomes" id="UP000036987">
    <property type="component" value="Unassembled WGS sequence"/>
</dbReference>
<dbReference type="AlphaFoldDB" id="A0A0K9NT03"/>
<evidence type="ECO:0000313" key="1">
    <source>
        <dbReference type="EMBL" id="KMZ59931.1"/>
    </source>
</evidence>
<dbReference type="PANTHER" id="PTHR34657">
    <property type="entry name" value="EMBRYO SAC DEVELOPMENT ARREST 6"/>
    <property type="match status" value="1"/>
</dbReference>
<comment type="caution">
    <text evidence="1">The sequence shown here is derived from an EMBL/GenBank/DDBJ whole genome shotgun (WGS) entry which is preliminary data.</text>
</comment>
<sequence length="107" mass="11807">MLNGILKRKDSVRDGEANVPVTVEEPRIEFRSENDKHVLAGYIAHEFLTRGTLLGKPLGDKSASASSSVATTPETVYNEVSNLLMRRDGGHLVDIVNPTQLFSWLQT</sequence>
<evidence type="ECO:0000313" key="2">
    <source>
        <dbReference type="Proteomes" id="UP000036987"/>
    </source>
</evidence>
<protein>
    <submittedName>
        <fullName evidence="1">Uncharacterized protein</fullName>
    </submittedName>
</protein>
<accession>A0A0K9NT03</accession>
<organism evidence="1 2">
    <name type="scientific">Zostera marina</name>
    <name type="common">Eelgrass</name>
    <dbReference type="NCBI Taxonomy" id="29655"/>
    <lineage>
        <taxon>Eukaryota</taxon>
        <taxon>Viridiplantae</taxon>
        <taxon>Streptophyta</taxon>
        <taxon>Embryophyta</taxon>
        <taxon>Tracheophyta</taxon>
        <taxon>Spermatophyta</taxon>
        <taxon>Magnoliopsida</taxon>
        <taxon>Liliopsida</taxon>
        <taxon>Zosteraceae</taxon>
        <taxon>Zostera</taxon>
    </lineage>
</organism>